<comment type="caution">
    <text evidence="3">The sequence shown here is derived from an EMBL/GenBank/DDBJ whole genome shotgun (WGS) entry which is preliminary data.</text>
</comment>
<feature type="region of interest" description="Disordered" evidence="1">
    <location>
        <begin position="46"/>
        <end position="72"/>
    </location>
</feature>
<evidence type="ECO:0000256" key="1">
    <source>
        <dbReference type="SAM" id="MobiDB-lite"/>
    </source>
</evidence>
<accession>A0AAW5KKF9</accession>
<name>A0AAW5KKF9_9FIRM</name>
<dbReference type="RefSeq" id="WP_256136868.1">
    <property type="nucleotide sequence ID" value="NZ_JANGAB010000198.1"/>
</dbReference>
<organism evidence="3 4">
    <name type="scientific">Bittarella massiliensis</name>
    <name type="common">ex Durand et al. 2017</name>
    <dbReference type="NCBI Taxonomy" id="1720313"/>
    <lineage>
        <taxon>Bacteria</taxon>
        <taxon>Bacillati</taxon>
        <taxon>Bacillota</taxon>
        <taxon>Clostridia</taxon>
        <taxon>Eubacteriales</taxon>
        <taxon>Oscillospiraceae</taxon>
        <taxon>Bittarella (ex Durand et al. 2017)</taxon>
    </lineage>
</organism>
<dbReference type="InterPro" id="IPR035328">
    <property type="entry name" value="DUF3048_C"/>
</dbReference>
<dbReference type="Proteomes" id="UP001205063">
    <property type="component" value="Unassembled WGS sequence"/>
</dbReference>
<dbReference type="SUPFAM" id="SSF159774">
    <property type="entry name" value="YerB-like"/>
    <property type="match status" value="1"/>
</dbReference>
<evidence type="ECO:0000259" key="2">
    <source>
        <dbReference type="Pfam" id="PF17479"/>
    </source>
</evidence>
<evidence type="ECO:0000313" key="3">
    <source>
        <dbReference type="EMBL" id="MCQ4950735.1"/>
    </source>
</evidence>
<sequence length="72" mass="7576">FTRGQYEPIRWKKGGVSDPLTFTKEDGSPLTLNAGKTYVAVVSDKNESSLDIAPGKTEEPEATSSGASSAAE</sequence>
<dbReference type="AlphaFoldDB" id="A0AAW5KKF9"/>
<proteinExistence type="predicted"/>
<reference evidence="3" key="1">
    <citation type="submission" date="2022-06" db="EMBL/GenBank/DDBJ databases">
        <title>Isolation of gut microbiota from human fecal samples.</title>
        <authorList>
            <person name="Pamer E.G."/>
            <person name="Barat B."/>
            <person name="Waligurski E."/>
            <person name="Medina S."/>
            <person name="Paddock L."/>
            <person name="Mostad J."/>
        </authorList>
    </citation>
    <scope>NUCLEOTIDE SEQUENCE</scope>
    <source>
        <strain evidence="3">DFI.7.96</strain>
    </source>
</reference>
<dbReference type="EMBL" id="JANGAB010000198">
    <property type="protein sequence ID" value="MCQ4950735.1"/>
    <property type="molecule type" value="Genomic_DNA"/>
</dbReference>
<evidence type="ECO:0000313" key="4">
    <source>
        <dbReference type="Proteomes" id="UP001205063"/>
    </source>
</evidence>
<protein>
    <submittedName>
        <fullName evidence="3">DUF3048 C-terminal domain-containing protein</fullName>
    </submittedName>
</protein>
<feature type="compositionally biased region" description="Low complexity" evidence="1">
    <location>
        <begin position="62"/>
        <end position="72"/>
    </location>
</feature>
<feature type="non-terminal residue" evidence="3">
    <location>
        <position position="1"/>
    </location>
</feature>
<feature type="domain" description="DUF3048" evidence="2">
    <location>
        <begin position="1"/>
        <end position="39"/>
    </location>
</feature>
<dbReference type="Gene3D" id="3.50.90.10">
    <property type="entry name" value="YerB-like"/>
    <property type="match status" value="1"/>
</dbReference>
<gene>
    <name evidence="3" type="ORF">NE646_13950</name>
</gene>
<dbReference type="InterPro" id="IPR023158">
    <property type="entry name" value="YerB-like_sf"/>
</dbReference>
<dbReference type="Pfam" id="PF17479">
    <property type="entry name" value="DUF3048_C"/>
    <property type="match status" value="1"/>
</dbReference>